<dbReference type="GO" id="GO:0003824">
    <property type="term" value="F:catalytic activity"/>
    <property type="evidence" value="ECO:0007669"/>
    <property type="project" value="InterPro"/>
</dbReference>
<feature type="domain" description="MOSC" evidence="1">
    <location>
        <begin position="17"/>
        <end position="149"/>
    </location>
</feature>
<proteinExistence type="predicted"/>
<dbReference type="AlphaFoldDB" id="A0A316GCM7"/>
<dbReference type="GO" id="GO:0030151">
    <property type="term" value="F:molybdenum ion binding"/>
    <property type="evidence" value="ECO:0007669"/>
    <property type="project" value="InterPro"/>
</dbReference>
<dbReference type="PROSITE" id="PS51340">
    <property type="entry name" value="MOSC"/>
    <property type="match status" value="1"/>
</dbReference>
<gene>
    <name evidence="2" type="ORF">C8D95_102393</name>
</gene>
<dbReference type="OrthoDB" id="1550913at2"/>
<comment type="caution">
    <text evidence="2">The sequence shown here is derived from an EMBL/GenBank/DDBJ whole genome shotgun (WGS) entry which is preliminary data.</text>
</comment>
<dbReference type="SUPFAM" id="SSF50800">
    <property type="entry name" value="PK beta-barrel domain-like"/>
    <property type="match status" value="1"/>
</dbReference>
<dbReference type="InterPro" id="IPR005302">
    <property type="entry name" value="MoCF_Sase_C"/>
</dbReference>
<dbReference type="EMBL" id="QGGV01000002">
    <property type="protein sequence ID" value="PWK57746.1"/>
    <property type="molecule type" value="Genomic_DNA"/>
</dbReference>
<organism evidence="2 3">
    <name type="scientific">Silicimonas algicola</name>
    <dbReference type="NCBI Taxonomy" id="1826607"/>
    <lineage>
        <taxon>Bacteria</taxon>
        <taxon>Pseudomonadati</taxon>
        <taxon>Pseudomonadota</taxon>
        <taxon>Alphaproteobacteria</taxon>
        <taxon>Rhodobacterales</taxon>
        <taxon>Paracoccaceae</taxon>
    </lineage>
</organism>
<dbReference type="KEGG" id="salo:EF888_12215"/>
<evidence type="ECO:0000313" key="2">
    <source>
        <dbReference type="EMBL" id="PWK57746.1"/>
    </source>
</evidence>
<dbReference type="Proteomes" id="UP000245390">
    <property type="component" value="Unassembled WGS sequence"/>
</dbReference>
<dbReference type="InterPro" id="IPR011037">
    <property type="entry name" value="Pyrv_Knase-like_insert_dom_sf"/>
</dbReference>
<keyword evidence="3" id="KW-1185">Reference proteome</keyword>
<protein>
    <submittedName>
        <fullName evidence="2">MOSC domain-containing protein</fullName>
    </submittedName>
</protein>
<dbReference type="InterPro" id="IPR052716">
    <property type="entry name" value="MOSC_domain"/>
</dbReference>
<dbReference type="Gene3D" id="2.40.33.20">
    <property type="entry name" value="PK beta-barrel domain-like"/>
    <property type="match status" value="1"/>
</dbReference>
<evidence type="ECO:0000313" key="3">
    <source>
        <dbReference type="Proteomes" id="UP000245390"/>
    </source>
</evidence>
<dbReference type="PANTHER" id="PTHR36930:SF1">
    <property type="entry name" value="MOSC DOMAIN-CONTAINING PROTEIN"/>
    <property type="match status" value="1"/>
</dbReference>
<sequence length="149" mass="15847">MMARHARDGRIEAILARPERRADMVTVDAADLTEAGLEEDHARPGKRALTLILAEHLPVIAALVGRQEIDATLLRRNLVVSGLNLSALKERTLLIGTAEVRVTGPCAPCSRMEEALGPGGYSAMRGHGGMTAEVVSPGRIRVGDAVLPL</sequence>
<dbReference type="GO" id="GO:0030170">
    <property type="term" value="F:pyridoxal phosphate binding"/>
    <property type="evidence" value="ECO:0007669"/>
    <property type="project" value="InterPro"/>
</dbReference>
<reference evidence="2 3" key="1">
    <citation type="submission" date="2018-05" db="EMBL/GenBank/DDBJ databases">
        <title>Genomic Encyclopedia of Type Strains, Phase IV (KMG-IV): sequencing the most valuable type-strain genomes for metagenomic binning, comparative biology and taxonomic classification.</title>
        <authorList>
            <person name="Goeker M."/>
        </authorList>
    </citation>
    <scope>NUCLEOTIDE SEQUENCE [LARGE SCALE GENOMIC DNA]</scope>
    <source>
        <strain evidence="2 3">DSM 103371</strain>
    </source>
</reference>
<accession>A0A316GCM7</accession>
<dbReference type="PANTHER" id="PTHR36930">
    <property type="entry name" value="METAL-SULFUR CLUSTER BIOSYNTHESIS PROTEINS YUAD-RELATED"/>
    <property type="match status" value="1"/>
</dbReference>
<name>A0A316GCM7_9RHOB</name>
<evidence type="ECO:0000259" key="1">
    <source>
        <dbReference type="PROSITE" id="PS51340"/>
    </source>
</evidence>
<dbReference type="Pfam" id="PF03473">
    <property type="entry name" value="MOSC"/>
    <property type="match status" value="1"/>
</dbReference>